<evidence type="ECO:0000313" key="1">
    <source>
        <dbReference type="EMBL" id="TGG39290.1"/>
    </source>
</evidence>
<proteinExistence type="predicted"/>
<name>A0A4Z0V7K3_9BACT</name>
<dbReference type="RefSeq" id="WP_135469693.1">
    <property type="nucleotide sequence ID" value="NZ_SJSA01000001.1"/>
</dbReference>
<dbReference type="GeneID" id="82148275"/>
<gene>
    <name evidence="1" type="ORF">EZ315_00635</name>
</gene>
<dbReference type="InterPro" id="IPR035897">
    <property type="entry name" value="Toll_tir_struct_dom_sf"/>
</dbReference>
<keyword evidence="2" id="KW-1185">Reference proteome</keyword>
<reference evidence="1 2" key="1">
    <citation type="submission" date="2019-02" db="EMBL/GenBank/DDBJ databases">
        <title>Isolation and identification of novel species under the genus Muribaculum.</title>
        <authorList>
            <person name="Miyake S."/>
            <person name="Ding Y."/>
            <person name="Low A."/>
            <person name="Soh M."/>
            <person name="Seedorf H."/>
        </authorList>
    </citation>
    <scope>NUCLEOTIDE SEQUENCE [LARGE SCALE GENOMIC DNA]</scope>
    <source>
        <strain evidence="1 2">TLL-A3</strain>
    </source>
</reference>
<dbReference type="SUPFAM" id="SSF52200">
    <property type="entry name" value="Toll/Interleukin receptor TIR domain"/>
    <property type="match status" value="1"/>
</dbReference>
<dbReference type="Proteomes" id="UP000297635">
    <property type="component" value="Unassembled WGS sequence"/>
</dbReference>
<dbReference type="AlphaFoldDB" id="A0A4Z0V7K3"/>
<sequence length="384" mass="44010">MTNKDIDKGIEFVRQQVKKLGVIPGNIFMKANAFVESLSKYATWSNKESNLFANILVINNILSCEGMFLRFTQTGYSFINEKQTTLKIDLIAVLPLNNQKPDIAFYLIWDVIGNDKGENPFYVDGKDYYNAIKRFVNGLPPTYSQYMNQLHENGDSKSRCDWGKTLFCKISPDEISSFLNSLSEVINAKISPANDEAEELIEMEDTTFETPINEPMDNNNRQPKIFISHNTDDRDYAKALVQLLTNLGVNEEIDVFCSSLPGCGVKFGKSFIKAIREQYENHDLIMLFIHSPRYYQSHVSLCEMGAAWIMKNEHFSFLTHDCEFKMLDAVITPTEMAFRAGQDNTYPLLNDFKDFIESKFGLTPKSINRWDDIKSDFINAVLKK</sequence>
<accession>A0A4Z0V7K3</accession>
<comment type="caution">
    <text evidence="1">The sequence shown here is derived from an EMBL/GenBank/DDBJ whole genome shotgun (WGS) entry which is preliminary data.</text>
</comment>
<dbReference type="Gene3D" id="3.40.50.10140">
    <property type="entry name" value="Toll/interleukin-1 receptor homology (TIR) domain"/>
    <property type="match status" value="1"/>
</dbReference>
<dbReference type="EMBL" id="SJSA01000001">
    <property type="protein sequence ID" value="TGG39290.1"/>
    <property type="molecule type" value="Genomic_DNA"/>
</dbReference>
<protein>
    <submittedName>
        <fullName evidence="1">TIR domain-containing protein</fullName>
    </submittedName>
</protein>
<evidence type="ECO:0000313" key="2">
    <source>
        <dbReference type="Proteomes" id="UP000297635"/>
    </source>
</evidence>
<organism evidence="1 2">
    <name type="scientific">Duncaniella freteri</name>
    <dbReference type="NCBI Taxonomy" id="2530391"/>
    <lineage>
        <taxon>Bacteria</taxon>
        <taxon>Pseudomonadati</taxon>
        <taxon>Bacteroidota</taxon>
        <taxon>Bacteroidia</taxon>
        <taxon>Bacteroidales</taxon>
        <taxon>Muribaculaceae</taxon>
        <taxon>Duncaniella</taxon>
    </lineage>
</organism>